<keyword evidence="8 9" id="KW-0472">Membrane</keyword>
<dbReference type="EMBL" id="MGFR01000003">
    <property type="protein sequence ID" value="OGM09671.1"/>
    <property type="molecule type" value="Genomic_DNA"/>
</dbReference>
<keyword evidence="9" id="KW-1003">Cell membrane</keyword>
<organism evidence="10 11">
    <name type="scientific">Candidatus Woesebacteria bacterium RBG_13_46_13</name>
    <dbReference type="NCBI Taxonomy" id="1802479"/>
    <lineage>
        <taxon>Bacteria</taxon>
        <taxon>Candidatus Woeseibacteriota</taxon>
    </lineage>
</organism>
<evidence type="ECO:0000256" key="6">
    <source>
        <dbReference type="ARBA" id="ARBA00022989"/>
    </source>
</evidence>
<keyword evidence="6 9" id="KW-1133">Transmembrane helix</keyword>
<accession>A0A1F7X3W5</accession>
<proteinExistence type="inferred from homology"/>
<comment type="similarity">
    <text evidence="2 9">Belongs to the SecG family.</text>
</comment>
<dbReference type="AlphaFoldDB" id="A0A1F7X3W5"/>
<name>A0A1F7X3W5_9BACT</name>
<evidence type="ECO:0000256" key="7">
    <source>
        <dbReference type="ARBA" id="ARBA00023010"/>
    </source>
</evidence>
<comment type="caution">
    <text evidence="9">Lacks conserved residue(s) required for the propagation of feature annotation.</text>
</comment>
<reference evidence="10 11" key="1">
    <citation type="journal article" date="2016" name="Nat. Commun.">
        <title>Thousands of microbial genomes shed light on interconnected biogeochemical processes in an aquifer system.</title>
        <authorList>
            <person name="Anantharaman K."/>
            <person name="Brown C.T."/>
            <person name="Hug L.A."/>
            <person name="Sharon I."/>
            <person name="Castelle C.J."/>
            <person name="Probst A.J."/>
            <person name="Thomas B.C."/>
            <person name="Singh A."/>
            <person name="Wilkins M.J."/>
            <person name="Karaoz U."/>
            <person name="Brodie E.L."/>
            <person name="Williams K.H."/>
            <person name="Hubbard S.S."/>
            <person name="Banfield J.F."/>
        </authorList>
    </citation>
    <scope>NUCLEOTIDE SEQUENCE [LARGE SCALE GENOMIC DNA]</scope>
</reference>
<evidence type="ECO:0000256" key="9">
    <source>
        <dbReference type="RuleBase" id="RU365087"/>
    </source>
</evidence>
<keyword evidence="5 9" id="KW-0653">Protein transport</keyword>
<dbReference type="InterPro" id="IPR004692">
    <property type="entry name" value="SecG"/>
</dbReference>
<dbReference type="GO" id="GO:0009306">
    <property type="term" value="P:protein secretion"/>
    <property type="evidence" value="ECO:0007669"/>
    <property type="project" value="UniProtKB-UniRule"/>
</dbReference>
<comment type="subcellular location">
    <subcellularLocation>
        <location evidence="9">Cell membrane</location>
        <topology evidence="9">Multi-pass membrane protein</topology>
    </subcellularLocation>
    <subcellularLocation>
        <location evidence="1">Membrane</location>
        <topology evidence="1">Multi-pass membrane protein</topology>
    </subcellularLocation>
</comment>
<keyword evidence="4 9" id="KW-0812">Transmembrane</keyword>
<evidence type="ECO:0000313" key="11">
    <source>
        <dbReference type="Proteomes" id="UP000176778"/>
    </source>
</evidence>
<gene>
    <name evidence="10" type="ORF">A2Y68_03545</name>
</gene>
<dbReference type="Pfam" id="PF03840">
    <property type="entry name" value="SecG"/>
    <property type="match status" value="1"/>
</dbReference>
<dbReference type="GO" id="GO:0015450">
    <property type="term" value="F:protein-transporting ATPase activity"/>
    <property type="evidence" value="ECO:0007669"/>
    <property type="project" value="UniProtKB-UniRule"/>
</dbReference>
<evidence type="ECO:0000256" key="8">
    <source>
        <dbReference type="ARBA" id="ARBA00023136"/>
    </source>
</evidence>
<sequence>MKQVLTVIQIVVSLLMLAVILVQSKGTGFGRSWGQAASFSRRGLEKLIFRSTFVLAALFIILSLLQLFY</sequence>
<dbReference type="STRING" id="1802479.A2Y68_03545"/>
<keyword evidence="3 9" id="KW-0813">Transport</keyword>
<evidence type="ECO:0000256" key="4">
    <source>
        <dbReference type="ARBA" id="ARBA00022692"/>
    </source>
</evidence>
<evidence type="ECO:0000256" key="1">
    <source>
        <dbReference type="ARBA" id="ARBA00004141"/>
    </source>
</evidence>
<keyword evidence="7 9" id="KW-0811">Translocation</keyword>
<comment type="function">
    <text evidence="9">Involved in protein export. Participates in an early event of protein translocation.</text>
</comment>
<evidence type="ECO:0000256" key="5">
    <source>
        <dbReference type="ARBA" id="ARBA00022927"/>
    </source>
</evidence>
<dbReference type="Proteomes" id="UP000176778">
    <property type="component" value="Unassembled WGS sequence"/>
</dbReference>
<feature type="transmembrane region" description="Helical" evidence="9">
    <location>
        <begin position="48"/>
        <end position="68"/>
    </location>
</feature>
<dbReference type="GO" id="GO:0005886">
    <property type="term" value="C:plasma membrane"/>
    <property type="evidence" value="ECO:0007669"/>
    <property type="project" value="UniProtKB-SubCell"/>
</dbReference>
<comment type="caution">
    <text evidence="10">The sequence shown here is derived from an EMBL/GenBank/DDBJ whole genome shotgun (WGS) entry which is preliminary data.</text>
</comment>
<evidence type="ECO:0000313" key="10">
    <source>
        <dbReference type="EMBL" id="OGM09671.1"/>
    </source>
</evidence>
<protein>
    <recommendedName>
        <fullName evidence="9">Protein-export membrane protein SecG</fullName>
    </recommendedName>
</protein>
<dbReference type="NCBIfam" id="TIGR00810">
    <property type="entry name" value="secG"/>
    <property type="match status" value="1"/>
</dbReference>
<evidence type="ECO:0000256" key="3">
    <source>
        <dbReference type="ARBA" id="ARBA00022448"/>
    </source>
</evidence>
<evidence type="ECO:0000256" key="2">
    <source>
        <dbReference type="ARBA" id="ARBA00008445"/>
    </source>
</evidence>